<organism evidence="2">
    <name type="scientific">Pelagomonas calceolata</name>
    <dbReference type="NCBI Taxonomy" id="35677"/>
    <lineage>
        <taxon>Eukaryota</taxon>
        <taxon>Sar</taxon>
        <taxon>Stramenopiles</taxon>
        <taxon>Ochrophyta</taxon>
        <taxon>Pelagophyceae</taxon>
        <taxon>Pelagomonadales</taxon>
        <taxon>Pelagomonadaceae</taxon>
        <taxon>Pelagomonas</taxon>
    </lineage>
</organism>
<evidence type="ECO:0000313" key="4">
    <source>
        <dbReference type="Proteomes" id="UP000789595"/>
    </source>
</evidence>
<evidence type="ECO:0008006" key="5">
    <source>
        <dbReference type="Google" id="ProtNLM"/>
    </source>
</evidence>
<evidence type="ECO:0000256" key="1">
    <source>
        <dbReference type="SAM" id="MobiDB-lite"/>
    </source>
</evidence>
<dbReference type="Proteomes" id="UP000789595">
    <property type="component" value="Unassembled WGS sequence"/>
</dbReference>
<feature type="compositionally biased region" description="Basic and acidic residues" evidence="1">
    <location>
        <begin position="1"/>
        <end position="11"/>
    </location>
</feature>
<reference evidence="2" key="1">
    <citation type="submission" date="2021-01" db="EMBL/GenBank/DDBJ databases">
        <authorList>
            <person name="Corre E."/>
            <person name="Pelletier E."/>
            <person name="Niang G."/>
            <person name="Scheremetjew M."/>
            <person name="Finn R."/>
            <person name="Kale V."/>
            <person name="Holt S."/>
            <person name="Cochrane G."/>
            <person name="Meng A."/>
            <person name="Brown T."/>
            <person name="Cohen L."/>
        </authorList>
    </citation>
    <scope>NUCLEOTIDE SEQUENCE</scope>
    <source>
        <strain evidence="2">CCMP1756</strain>
    </source>
</reference>
<keyword evidence="4" id="KW-1185">Reference proteome</keyword>
<proteinExistence type="predicted"/>
<dbReference type="EMBL" id="CAKKNE010000002">
    <property type="protein sequence ID" value="CAH0368585.1"/>
    <property type="molecule type" value="Genomic_DNA"/>
</dbReference>
<accession>A0A7S4A5Y3</accession>
<sequence>MDKFVPKRKAGDPPAPAKKRPARRGVAAKKLPTDPVAVAKQAVARTDRLVLEEAIVALVSDGAVSVERLAELGIAPAAVKTLKEKVTATAQLRSTGTMGSWERLDQELIVAIIEHASSLEKFQLSETCKGLCALRREPRCWTSLDVGKLDGLTASGLRRLPSSIPTTRIECLRLDEGRGSSFGAADWVAFLKQLECKDTLKRLNLATKKFGAGAKALKAVEPLVGGVEALRVVGIKNPQGVMDIVKKAPRLVDLEVISSDDVGWEFFLTRLAQVAAGQRGAGAKSLLKRFAASGWCFRIVTAFPFVASTLRGLFPELQSLEFKGLSCNCVPIPAPAGGAASRLRVLKLKQVEFVPGARQVSGSSYWGPQTEAMSSEAVATYVSNCEAAFPALEVWWTSRECESISTKERRAGAQFQPPPVLDSRSLAVRFPHLREFTLVNVDVDKHSFVNWDAPSLEKVHLDPVGTDTYPASTFAQRFPSEVSRKPIVQPLLDGAEGDVAVGWSKINKYRD</sequence>
<name>A0A7S4A5Y3_9STRA</name>
<reference evidence="3" key="2">
    <citation type="submission" date="2021-11" db="EMBL/GenBank/DDBJ databases">
        <authorList>
            <consortium name="Genoscope - CEA"/>
            <person name="William W."/>
        </authorList>
    </citation>
    <scope>NUCLEOTIDE SEQUENCE</scope>
</reference>
<evidence type="ECO:0000313" key="3">
    <source>
        <dbReference type="EMBL" id="CAH0368585.1"/>
    </source>
</evidence>
<dbReference type="EMBL" id="HBIW01023494">
    <property type="protein sequence ID" value="CAE0704790.1"/>
    <property type="molecule type" value="Transcribed_RNA"/>
</dbReference>
<gene>
    <name evidence="2" type="ORF">PCAL00307_LOCUS20238</name>
    <name evidence="3" type="ORF">PECAL_2P16560</name>
</gene>
<dbReference type="InterPro" id="IPR032675">
    <property type="entry name" value="LRR_dom_sf"/>
</dbReference>
<protein>
    <recommendedName>
        <fullName evidence="5">F-box domain-containing protein</fullName>
    </recommendedName>
</protein>
<dbReference type="Gene3D" id="3.80.10.10">
    <property type="entry name" value="Ribonuclease Inhibitor"/>
    <property type="match status" value="1"/>
</dbReference>
<feature type="compositionally biased region" description="Basic residues" evidence="1">
    <location>
        <begin position="17"/>
        <end position="27"/>
    </location>
</feature>
<evidence type="ECO:0000313" key="2">
    <source>
        <dbReference type="EMBL" id="CAE0704790.1"/>
    </source>
</evidence>
<dbReference type="AlphaFoldDB" id="A0A7S4A5Y3"/>
<feature type="region of interest" description="Disordered" evidence="1">
    <location>
        <begin position="1"/>
        <end position="30"/>
    </location>
</feature>